<keyword evidence="6 9" id="KW-0479">Metal-binding</keyword>
<dbReference type="GO" id="GO:0006303">
    <property type="term" value="P:double-strand break repair via nonhomologous end joining"/>
    <property type="evidence" value="ECO:0007669"/>
    <property type="project" value="TreeGrafter"/>
</dbReference>
<gene>
    <name evidence="12" type="primary">polm</name>
</gene>
<dbReference type="GO" id="GO:0046872">
    <property type="term" value="F:metal ion binding"/>
    <property type="evidence" value="ECO:0007669"/>
    <property type="project" value="UniProtKB-UniRule"/>
</dbReference>
<comment type="catalytic activity">
    <reaction evidence="9">
        <text>DNA(n) + a 2'-deoxyribonucleoside 5'-triphosphate = DNA(n+1) + diphosphate</text>
        <dbReference type="Rhea" id="RHEA:22508"/>
        <dbReference type="Rhea" id="RHEA-COMP:17339"/>
        <dbReference type="Rhea" id="RHEA-COMP:17340"/>
        <dbReference type="ChEBI" id="CHEBI:33019"/>
        <dbReference type="ChEBI" id="CHEBI:61560"/>
        <dbReference type="ChEBI" id="CHEBI:173112"/>
        <dbReference type="EC" id="2.7.7.7"/>
    </reaction>
</comment>
<comment type="subcellular location">
    <subcellularLocation>
        <location evidence="2 9">Nucleus</location>
    </subcellularLocation>
</comment>
<evidence type="ECO:0000256" key="1">
    <source>
        <dbReference type="ARBA" id="ARBA00001946"/>
    </source>
</evidence>
<comment type="function">
    <text evidence="9">Gap-filling polymerase involved in repair of DNA double-strand breaks by non-homologous end joining (NHEJ).</text>
</comment>
<dbReference type="PANTHER" id="PTHR11276:SF24">
    <property type="entry name" value="DNA-DIRECTED DNA_RNA POLYMERASE MU"/>
    <property type="match status" value="1"/>
</dbReference>
<dbReference type="SUPFAM" id="SSF81301">
    <property type="entry name" value="Nucleotidyltransferase"/>
    <property type="match status" value="1"/>
</dbReference>
<dbReference type="InterPro" id="IPR037160">
    <property type="entry name" value="DNA_Pol_thumb_sf"/>
</dbReference>
<dbReference type="AlphaFoldDB" id="A0AA49JBT1"/>
<evidence type="ECO:0000259" key="11">
    <source>
        <dbReference type="PROSITE" id="PS50172"/>
    </source>
</evidence>
<dbReference type="FunFam" id="1.10.150.110:FF:000003">
    <property type="entry name" value="DNA polymerase mu"/>
    <property type="match status" value="1"/>
</dbReference>
<dbReference type="Gene3D" id="3.30.210.10">
    <property type="entry name" value="DNA polymerase, thumb domain"/>
    <property type="match status" value="1"/>
</dbReference>
<evidence type="ECO:0000313" key="12">
    <source>
        <dbReference type="EMBL" id="WKN12666.1"/>
    </source>
</evidence>
<dbReference type="InterPro" id="IPR001357">
    <property type="entry name" value="BRCT_dom"/>
</dbReference>
<dbReference type="EMBL" id="OR295612">
    <property type="protein sequence ID" value="WKN12666.1"/>
    <property type="molecule type" value="mRNA"/>
</dbReference>
<evidence type="ECO:0000256" key="9">
    <source>
        <dbReference type="PIRNR" id="PIRNR000817"/>
    </source>
</evidence>
<dbReference type="SUPFAM" id="SSF52113">
    <property type="entry name" value="BRCT domain"/>
    <property type="match status" value="1"/>
</dbReference>
<keyword evidence="5 9" id="KW-0548">Nucleotidyltransferase</keyword>
<dbReference type="InterPro" id="IPR001726">
    <property type="entry name" value="TdT/Mu"/>
</dbReference>
<dbReference type="InterPro" id="IPR018944">
    <property type="entry name" value="DNA_pol_lambd_fingers_domain"/>
</dbReference>
<dbReference type="Gene3D" id="3.30.460.10">
    <property type="entry name" value="Beta Polymerase, domain 2"/>
    <property type="match status" value="1"/>
</dbReference>
<dbReference type="PROSITE" id="PS50172">
    <property type="entry name" value="BRCT"/>
    <property type="match status" value="1"/>
</dbReference>
<dbReference type="SUPFAM" id="SSF81585">
    <property type="entry name" value="PsbU/PolX domain-like"/>
    <property type="match status" value="1"/>
</dbReference>
<dbReference type="Gene3D" id="1.10.150.110">
    <property type="entry name" value="DNA polymerase beta, N-terminal domain-like"/>
    <property type="match status" value="1"/>
</dbReference>
<proteinExistence type="evidence at transcript level"/>
<reference evidence="12" key="2">
    <citation type="submission" date="2023-07" db="EMBL/GenBank/DDBJ databases">
        <authorList>
            <person name="Zhang G."/>
            <person name="Swann J.B."/>
            <person name="Felder M."/>
            <person name="O'Meara C."/>
            <person name="Boehm T."/>
        </authorList>
    </citation>
    <scope>NUCLEOTIDE SEQUENCE</scope>
</reference>
<dbReference type="InterPro" id="IPR043519">
    <property type="entry name" value="NT_sf"/>
</dbReference>
<organism evidence="12">
    <name type="scientific">Cryptopsaras couesii</name>
    <name type="common">Triplewart seadevil</name>
    <dbReference type="NCBI Taxonomy" id="412659"/>
    <lineage>
        <taxon>Eukaryota</taxon>
        <taxon>Metazoa</taxon>
        <taxon>Chordata</taxon>
        <taxon>Craniata</taxon>
        <taxon>Vertebrata</taxon>
        <taxon>Euteleostomi</taxon>
        <taxon>Actinopterygii</taxon>
        <taxon>Neopterygii</taxon>
        <taxon>Teleostei</taxon>
        <taxon>Neoteleostei</taxon>
        <taxon>Acanthomorphata</taxon>
        <taxon>Eupercaria</taxon>
        <taxon>Lophiiformes</taxon>
        <taxon>Ceratioidei</taxon>
        <taxon>Ceratiidae</taxon>
        <taxon>Cryptopsaras</taxon>
    </lineage>
</organism>
<evidence type="ECO:0000256" key="8">
    <source>
        <dbReference type="ARBA" id="ARBA00023242"/>
    </source>
</evidence>
<evidence type="ECO:0000256" key="2">
    <source>
        <dbReference type="ARBA" id="ARBA00004123"/>
    </source>
</evidence>
<dbReference type="InterPro" id="IPR028207">
    <property type="entry name" value="DNA_pol_B_palm_palm"/>
</dbReference>
<feature type="binding site" evidence="10">
    <location>
        <position position="420"/>
    </location>
    <ligand>
        <name>Mg(2+)</name>
        <dbReference type="ChEBI" id="CHEBI:18420"/>
    </ligand>
</feature>
<dbReference type="FunFam" id="3.40.50.10190:FF:000035">
    <property type="entry name" value="DNA-directed DNA/RNA polymerase mu"/>
    <property type="match status" value="1"/>
</dbReference>
<dbReference type="PIRSF" id="PIRSF000817">
    <property type="entry name" value="DNA_NT"/>
    <property type="match status" value="1"/>
</dbReference>
<dbReference type="Pfam" id="PF14716">
    <property type="entry name" value="HHH_8"/>
    <property type="match status" value="1"/>
</dbReference>
<protein>
    <recommendedName>
        <fullName evidence="9">DNA-directed DNA/RNA polymerase mu</fullName>
        <ecNumber evidence="9">2.7.7.7</ecNumber>
    </recommendedName>
</protein>
<dbReference type="InterPro" id="IPR010996">
    <property type="entry name" value="HHH_MUS81"/>
</dbReference>
<dbReference type="InterPro" id="IPR027249">
    <property type="entry name" value="DNA/RNApol_mu"/>
</dbReference>
<keyword evidence="8 9" id="KW-0539">Nucleus</keyword>
<accession>A0AA49JBT1</accession>
<evidence type="ECO:0000256" key="4">
    <source>
        <dbReference type="ARBA" id="ARBA00022679"/>
    </source>
</evidence>
<evidence type="ECO:0000256" key="7">
    <source>
        <dbReference type="ARBA" id="ARBA00022842"/>
    </source>
</evidence>
<dbReference type="PIRSF" id="PIRSF501176">
    <property type="entry name" value="DNApol_mu"/>
    <property type="match status" value="1"/>
</dbReference>
<dbReference type="PRINTS" id="PR00869">
    <property type="entry name" value="DNAPOLX"/>
</dbReference>
<reference evidence="12" key="1">
    <citation type="journal article" date="2023" name="Eur J">
        <title>Lymphocyte pathway analysis using naturally lymphocyte-deficient fish.</title>
        <authorList>
            <person name="Zhang G."/>
            <person name="Swann J."/>
            <person name="Felder M."/>
            <person name="O'Meara C."/>
            <person name="Boehm T."/>
        </authorList>
    </citation>
    <scope>NUCLEOTIDE SEQUENCE</scope>
</reference>
<evidence type="ECO:0000256" key="6">
    <source>
        <dbReference type="ARBA" id="ARBA00022723"/>
    </source>
</evidence>
<dbReference type="PANTHER" id="PTHR11276">
    <property type="entry name" value="DNA POLYMERASE TYPE-X FAMILY MEMBER"/>
    <property type="match status" value="1"/>
</dbReference>
<dbReference type="GO" id="GO:0003677">
    <property type="term" value="F:DNA binding"/>
    <property type="evidence" value="ECO:0007669"/>
    <property type="project" value="UniProtKB-UniRule"/>
</dbReference>
<dbReference type="Pfam" id="PF14791">
    <property type="entry name" value="DNA_pol_B_thumb"/>
    <property type="match status" value="1"/>
</dbReference>
<sequence length="496" mass="55335">MVPMKRRKLLPPGSGRTGPSRFPLVVLFLLERRMGASRRAFLSGLGRERGFRVEEEFSGNVTHVISENNDGDEVRVWLDSQVRGQDGTPAHLLDISWYTESLAAGLPVEILDRHQLREQQRSEAEVVMISVSSYACQRRTSLINHNAVLTDALSLLPHNAELNEDEGRGLAFRRAAAVLKFLPEPVTTTTPLRGLPCLGEHSLRVIEDILQDGASREVESTKRSERFKALKVLNGIFGVGVKTADRWIRAGIRYLQPLQGSGETLSRAQRAGLRYYDDLNQPVSRAEADAVGEIVEKAAVSVLPGARMTLIGGFRRGKLTGHDVDFLLTHPEEGREEGLMPKVVSRLESEGFLLYQKTTRNSYLESEDGPARSSSSMDRFQKCFSIFKLSRGEEGGAEQTGNGESLTPSGQEAWRAVRVDLVVSPVSQSAFALLGWTGSKLFEREMRRWARREKAMSLSSHALYDTRQRRYLRASSEEEIFALLGLEFIPPSERNA</sequence>
<feature type="binding site" evidence="10">
    <location>
        <position position="323"/>
    </location>
    <ligand>
        <name>Mg(2+)</name>
        <dbReference type="ChEBI" id="CHEBI:18420"/>
    </ligand>
</feature>
<dbReference type="Pfam" id="PF14792">
    <property type="entry name" value="DNA_pol_B_palm"/>
    <property type="match status" value="1"/>
</dbReference>
<dbReference type="InterPro" id="IPR022312">
    <property type="entry name" value="DNA_pol_X"/>
</dbReference>
<dbReference type="InterPro" id="IPR036420">
    <property type="entry name" value="BRCT_dom_sf"/>
</dbReference>
<dbReference type="PROSITE" id="PS00522">
    <property type="entry name" value="DNA_POLYMERASE_X"/>
    <property type="match status" value="1"/>
</dbReference>
<dbReference type="EC" id="2.7.7.7" evidence="9"/>
<comment type="cofactor">
    <cofactor evidence="1 9 10">
        <name>Mg(2+)</name>
        <dbReference type="ChEBI" id="CHEBI:18420"/>
    </cofactor>
</comment>
<dbReference type="InterPro" id="IPR019843">
    <property type="entry name" value="DNA_pol-X_BS"/>
</dbReference>
<dbReference type="GO" id="GO:0003887">
    <property type="term" value="F:DNA-directed DNA polymerase activity"/>
    <property type="evidence" value="ECO:0007669"/>
    <property type="project" value="UniProtKB-UniRule"/>
</dbReference>
<evidence type="ECO:0000256" key="5">
    <source>
        <dbReference type="ARBA" id="ARBA00022695"/>
    </source>
</evidence>
<dbReference type="InterPro" id="IPR027421">
    <property type="entry name" value="DNA_pol_lamdba_lyase_dom_sf"/>
</dbReference>
<dbReference type="InterPro" id="IPR029398">
    <property type="entry name" value="PolB_thumb"/>
</dbReference>
<dbReference type="InterPro" id="IPR002054">
    <property type="entry name" value="DNA-dir_DNA_pol_X"/>
</dbReference>
<dbReference type="Gene3D" id="1.10.150.20">
    <property type="entry name" value="5' to 3' exonuclease, C-terminal subdomain"/>
    <property type="match status" value="1"/>
</dbReference>
<keyword evidence="7 9" id="KW-0460">Magnesium</keyword>
<dbReference type="SMART" id="SM00483">
    <property type="entry name" value="POLXc"/>
    <property type="match status" value="1"/>
</dbReference>
<dbReference type="GO" id="GO:0005634">
    <property type="term" value="C:nucleus"/>
    <property type="evidence" value="ECO:0007669"/>
    <property type="project" value="UniProtKB-SubCell"/>
</dbReference>
<feature type="binding site" evidence="10">
    <location>
        <position position="325"/>
    </location>
    <ligand>
        <name>Mg(2+)</name>
        <dbReference type="ChEBI" id="CHEBI:18420"/>
    </ligand>
</feature>
<dbReference type="CDD" id="cd00141">
    <property type="entry name" value="NT_POLXc"/>
    <property type="match status" value="1"/>
</dbReference>
<dbReference type="Gene3D" id="3.40.50.10190">
    <property type="entry name" value="BRCT domain"/>
    <property type="match status" value="1"/>
</dbReference>
<comment type="similarity">
    <text evidence="3 9">Belongs to the DNA polymerase type-X family.</text>
</comment>
<evidence type="ECO:0000256" key="10">
    <source>
        <dbReference type="PIRSR" id="PIRSR000817-1"/>
    </source>
</evidence>
<dbReference type="Pfam" id="PF10391">
    <property type="entry name" value="DNA_pol_lambd_f"/>
    <property type="match status" value="1"/>
</dbReference>
<evidence type="ECO:0000256" key="3">
    <source>
        <dbReference type="ARBA" id="ARBA00008323"/>
    </source>
</evidence>
<name>A0AA49JBT1_CRYCE</name>
<feature type="domain" description="BRCT" evidence="11">
    <location>
        <begin position="17"/>
        <end position="105"/>
    </location>
</feature>
<keyword evidence="4 9" id="KW-0808">Transferase</keyword>
<dbReference type="PRINTS" id="PR00871">
    <property type="entry name" value="DNAPOLXTDT"/>
</dbReference>
<dbReference type="SUPFAM" id="SSF47802">
    <property type="entry name" value="DNA polymerase beta, N-terminal domain-like"/>
    <property type="match status" value="1"/>
</dbReference>
<dbReference type="FunFam" id="3.30.210.10:FF:000004">
    <property type="entry name" value="DNA-directed DNA/RNA polymerase mu"/>
    <property type="match status" value="1"/>
</dbReference>